<evidence type="ECO:0000313" key="1">
    <source>
        <dbReference type="EMBL" id="KAE8764943.1"/>
    </source>
</evidence>
<name>A0A7J5USX6_9MICO</name>
<accession>A0A7J5USX6</accession>
<dbReference type="RefSeq" id="WP_152203948.1">
    <property type="nucleotide sequence ID" value="NZ_VUKF01000038.1"/>
</dbReference>
<organism evidence="1 2">
    <name type="scientific">Georgenia thermotolerans</name>
    <dbReference type="NCBI Taxonomy" id="527326"/>
    <lineage>
        <taxon>Bacteria</taxon>
        <taxon>Bacillati</taxon>
        <taxon>Actinomycetota</taxon>
        <taxon>Actinomycetes</taxon>
        <taxon>Micrococcales</taxon>
        <taxon>Bogoriellaceae</taxon>
        <taxon>Georgenia</taxon>
    </lineage>
</organism>
<evidence type="ECO:0000313" key="2">
    <source>
        <dbReference type="Proteomes" id="UP000451860"/>
    </source>
</evidence>
<dbReference type="Proteomes" id="UP000451860">
    <property type="component" value="Unassembled WGS sequence"/>
</dbReference>
<sequence length="189" mass="21288">MATRSHAEQVGEERLLAATGRTREGWYALLDEAGAREWDHTHIARWLGGEHDVDAWWAQGVTVGYEQSRGLRAPGQRPDGTYETTVTKTLRATLAQAWPYLADDDLRSEWLDVDWPVMGLTAPRTARFRGDDDSRVLLALSELPPARDGRPRTRVAAAHTRLRDADEVAETRKFWKDSLQALAGLVEQE</sequence>
<protein>
    <recommendedName>
        <fullName evidence="3">DUF4287 domain-containing protein</fullName>
    </recommendedName>
</protein>
<gene>
    <name evidence="1" type="ORF">GB883_06540</name>
</gene>
<proteinExistence type="predicted"/>
<dbReference type="EMBL" id="WHJE01000019">
    <property type="protein sequence ID" value="KAE8764943.1"/>
    <property type="molecule type" value="Genomic_DNA"/>
</dbReference>
<evidence type="ECO:0008006" key="3">
    <source>
        <dbReference type="Google" id="ProtNLM"/>
    </source>
</evidence>
<dbReference type="AlphaFoldDB" id="A0A7J5USX6"/>
<reference evidence="1 2" key="1">
    <citation type="submission" date="2019-10" db="EMBL/GenBank/DDBJ databases">
        <title>Georgenia wutianyii sp. nov. and Georgenia yuyongxinii sp. nov. isolated from plateau pika (Ochotona curzoniae) in the Qinghai-Tibet plateau of China.</title>
        <authorList>
            <person name="Tian Z."/>
        </authorList>
    </citation>
    <scope>NUCLEOTIDE SEQUENCE [LARGE SCALE GENOMIC DNA]</scope>
    <source>
        <strain evidence="1 2">DSM 21501</strain>
    </source>
</reference>
<dbReference type="OrthoDB" id="3837807at2"/>
<dbReference type="SUPFAM" id="SSF55961">
    <property type="entry name" value="Bet v1-like"/>
    <property type="match status" value="1"/>
</dbReference>
<keyword evidence="2" id="KW-1185">Reference proteome</keyword>
<comment type="caution">
    <text evidence="1">The sequence shown here is derived from an EMBL/GenBank/DDBJ whole genome shotgun (WGS) entry which is preliminary data.</text>
</comment>